<keyword evidence="1" id="KW-0677">Repeat</keyword>
<evidence type="ECO:0000313" key="4">
    <source>
        <dbReference type="Proteomes" id="UP000676169"/>
    </source>
</evidence>
<dbReference type="Gene3D" id="2.180.10.10">
    <property type="entry name" value="RHS repeat-associated core"/>
    <property type="match status" value="1"/>
</dbReference>
<evidence type="ECO:0000313" key="3">
    <source>
        <dbReference type="EMBL" id="QUE52953.1"/>
    </source>
</evidence>
<dbReference type="InterPro" id="IPR022385">
    <property type="entry name" value="Rhs_assc_core"/>
</dbReference>
<dbReference type="Pfam" id="PF25023">
    <property type="entry name" value="TEN_YD-shell"/>
    <property type="match status" value="1"/>
</dbReference>
<dbReference type="KEGG" id="lamb:KBB96_08680"/>
<organism evidence="3 4">
    <name type="scientific">Luteolibacter ambystomatis</name>
    <dbReference type="NCBI Taxonomy" id="2824561"/>
    <lineage>
        <taxon>Bacteria</taxon>
        <taxon>Pseudomonadati</taxon>
        <taxon>Verrucomicrobiota</taxon>
        <taxon>Verrucomicrobiia</taxon>
        <taxon>Verrucomicrobiales</taxon>
        <taxon>Verrucomicrobiaceae</taxon>
        <taxon>Luteolibacter</taxon>
    </lineage>
</organism>
<dbReference type="PANTHER" id="PTHR32305:SF15">
    <property type="entry name" value="PROTEIN RHSA-RELATED"/>
    <property type="match status" value="1"/>
</dbReference>
<reference evidence="3" key="1">
    <citation type="submission" date="2021-04" db="EMBL/GenBank/DDBJ databases">
        <title>Luteolibacter sp. 32A isolated from the skin of an Anderson's salamander (Ambystoma andersonii).</title>
        <authorList>
            <person name="Spergser J."/>
            <person name="Busse H.-J."/>
        </authorList>
    </citation>
    <scope>NUCLEOTIDE SEQUENCE</scope>
    <source>
        <strain evidence="3">32A</strain>
    </source>
</reference>
<dbReference type="InterPro" id="IPR050708">
    <property type="entry name" value="T6SS_VgrG/RHS"/>
</dbReference>
<dbReference type="NCBIfam" id="TIGR03696">
    <property type="entry name" value="Rhs_assc_core"/>
    <property type="match status" value="1"/>
</dbReference>
<dbReference type="InterPro" id="IPR056823">
    <property type="entry name" value="TEN-like_YD-shell"/>
</dbReference>
<feature type="domain" description="Teneurin-like YD-shell" evidence="2">
    <location>
        <begin position="73"/>
        <end position="178"/>
    </location>
</feature>
<accession>A0A975J2S2</accession>
<keyword evidence="4" id="KW-1185">Reference proteome</keyword>
<dbReference type="PANTHER" id="PTHR32305">
    <property type="match status" value="1"/>
</dbReference>
<protein>
    <submittedName>
        <fullName evidence="3">RHS repeat-associated core domain-containing protein</fullName>
    </submittedName>
</protein>
<proteinExistence type="predicted"/>
<dbReference type="EMBL" id="CP073100">
    <property type="protein sequence ID" value="QUE52953.1"/>
    <property type="molecule type" value="Genomic_DNA"/>
</dbReference>
<evidence type="ECO:0000259" key="2">
    <source>
        <dbReference type="Pfam" id="PF25023"/>
    </source>
</evidence>
<gene>
    <name evidence="3" type="ORF">KBB96_08680</name>
</gene>
<name>A0A975J2S2_9BACT</name>
<dbReference type="AlphaFoldDB" id="A0A975J2S2"/>
<dbReference type="Proteomes" id="UP000676169">
    <property type="component" value="Chromosome"/>
</dbReference>
<evidence type="ECO:0000256" key="1">
    <source>
        <dbReference type="ARBA" id="ARBA00022737"/>
    </source>
</evidence>
<sequence length="496" mass="52634">MTMLGCVGCDWVIFVTHGVLHPGGIFLVPDHAGTQLPEEKEMKIDHGNRFGRAVLAAGFMIPAGLSWAATTGSENYRYDASGNLVEKSIGGEVTHLAYDSTNRLLASGGNRFTYDQAGRLVSEHEATAGTSRQLQYGYGDKVVGVATDGTTTEFLYNAAGQLVGKARNGEVSSYVWDGICLVAEGDRAFANEAHVTGAVPILVSDGGVAISDYLGNTLVSGTQDFEATAYGKGQEAGRFTGKIYMQELGAYLFPYRWYSADTARWIGADPSGYPDGLNNFSYVNSDPLSRVDPLGLVTFNNPANTAAAGGASTSYSGPTETTAGTIKVREIAKEGDGGICYQPVVDQAFAYEAGSTMSLPTAGTTYLGYLRDATSVSGSTTHETWHRTIFETLLTKTYGKLETWSASYEGNEFATSAEALAAGNADFAAAKAAAEAKRAAEWPNRLINHAGAVSQQTTENGVDVWRSVNANWGTAANNHMAAITLNFTYTDGNCEH</sequence>